<feature type="compositionally biased region" description="Basic residues" evidence="1">
    <location>
        <begin position="114"/>
        <end position="123"/>
    </location>
</feature>
<accession>A0A6G1I5J1</accession>
<organism evidence="2 3">
    <name type="scientific">Trichodelitschia bisporula</name>
    <dbReference type="NCBI Taxonomy" id="703511"/>
    <lineage>
        <taxon>Eukaryota</taxon>
        <taxon>Fungi</taxon>
        <taxon>Dikarya</taxon>
        <taxon>Ascomycota</taxon>
        <taxon>Pezizomycotina</taxon>
        <taxon>Dothideomycetes</taxon>
        <taxon>Dothideomycetes incertae sedis</taxon>
        <taxon>Phaeotrichales</taxon>
        <taxon>Phaeotrichaceae</taxon>
        <taxon>Trichodelitschia</taxon>
    </lineage>
</organism>
<feature type="compositionally biased region" description="Low complexity" evidence="1">
    <location>
        <begin position="83"/>
        <end position="99"/>
    </location>
</feature>
<dbReference type="AlphaFoldDB" id="A0A6G1I5J1"/>
<gene>
    <name evidence="2" type="ORF">EJ06DRAFT_278347</name>
</gene>
<proteinExistence type="predicted"/>
<evidence type="ECO:0000313" key="3">
    <source>
        <dbReference type="Proteomes" id="UP000799640"/>
    </source>
</evidence>
<evidence type="ECO:0000256" key="1">
    <source>
        <dbReference type="SAM" id="MobiDB-lite"/>
    </source>
</evidence>
<sequence>MVDRLLYLLHVVGALALQRNRIESCFMRLSNQSLHHRRMKTTLPTGKWGQVPAIFSISSKFPPFTTFSLDLIPPSSLPLGPAYFSSPSARPSRRYPSLPTAYPVTRLSASPHGHATHSRSHDI</sequence>
<name>A0A6G1I5J1_9PEZI</name>
<keyword evidence="3" id="KW-1185">Reference proteome</keyword>
<protein>
    <submittedName>
        <fullName evidence="2">Uncharacterized protein</fullName>
    </submittedName>
</protein>
<reference evidence="2" key="1">
    <citation type="journal article" date="2020" name="Stud. Mycol.">
        <title>101 Dothideomycetes genomes: a test case for predicting lifestyles and emergence of pathogens.</title>
        <authorList>
            <person name="Haridas S."/>
            <person name="Albert R."/>
            <person name="Binder M."/>
            <person name="Bloem J."/>
            <person name="Labutti K."/>
            <person name="Salamov A."/>
            <person name="Andreopoulos B."/>
            <person name="Baker S."/>
            <person name="Barry K."/>
            <person name="Bills G."/>
            <person name="Bluhm B."/>
            <person name="Cannon C."/>
            <person name="Castanera R."/>
            <person name="Culley D."/>
            <person name="Daum C."/>
            <person name="Ezra D."/>
            <person name="Gonzalez J."/>
            <person name="Henrissat B."/>
            <person name="Kuo A."/>
            <person name="Liang C."/>
            <person name="Lipzen A."/>
            <person name="Lutzoni F."/>
            <person name="Magnuson J."/>
            <person name="Mondo S."/>
            <person name="Nolan M."/>
            <person name="Ohm R."/>
            <person name="Pangilinan J."/>
            <person name="Park H.-J."/>
            <person name="Ramirez L."/>
            <person name="Alfaro M."/>
            <person name="Sun H."/>
            <person name="Tritt A."/>
            <person name="Yoshinaga Y."/>
            <person name="Zwiers L.-H."/>
            <person name="Turgeon B."/>
            <person name="Goodwin S."/>
            <person name="Spatafora J."/>
            <person name="Crous P."/>
            <person name="Grigoriev I."/>
        </authorList>
    </citation>
    <scope>NUCLEOTIDE SEQUENCE</scope>
    <source>
        <strain evidence="2">CBS 262.69</strain>
    </source>
</reference>
<evidence type="ECO:0000313" key="2">
    <source>
        <dbReference type="EMBL" id="KAF2403451.1"/>
    </source>
</evidence>
<feature type="region of interest" description="Disordered" evidence="1">
    <location>
        <begin position="83"/>
        <end position="123"/>
    </location>
</feature>
<dbReference type="Proteomes" id="UP000799640">
    <property type="component" value="Unassembled WGS sequence"/>
</dbReference>
<dbReference type="EMBL" id="ML996689">
    <property type="protein sequence ID" value="KAF2403451.1"/>
    <property type="molecule type" value="Genomic_DNA"/>
</dbReference>